<dbReference type="AlphaFoldDB" id="A0A392R4Z8"/>
<reference evidence="1 2" key="1">
    <citation type="journal article" date="2018" name="Front. Plant Sci.">
        <title>Red Clover (Trifolium pratense) and Zigzag Clover (T. medium) - A Picture of Genomic Similarities and Differences.</title>
        <authorList>
            <person name="Dluhosova J."/>
            <person name="Istvanek J."/>
            <person name="Nedelnik J."/>
            <person name="Repkova J."/>
        </authorList>
    </citation>
    <scope>NUCLEOTIDE SEQUENCE [LARGE SCALE GENOMIC DNA]</scope>
    <source>
        <strain evidence="2">cv. 10/8</strain>
        <tissue evidence="1">Leaf</tissue>
    </source>
</reference>
<evidence type="ECO:0000313" key="1">
    <source>
        <dbReference type="EMBL" id="MCI31678.1"/>
    </source>
</evidence>
<keyword evidence="2" id="KW-1185">Reference proteome</keyword>
<dbReference type="Proteomes" id="UP000265520">
    <property type="component" value="Unassembled WGS sequence"/>
</dbReference>
<name>A0A392R4Z8_9FABA</name>
<sequence length="80" mass="9053">MHSLVRPQSSLSGEIIEYKNDDQALEELLKVCEEKARRILPSTSDIMGIREYRKERGFAGPVALQYGEDLTALGITDDER</sequence>
<evidence type="ECO:0000313" key="2">
    <source>
        <dbReference type="Proteomes" id="UP000265520"/>
    </source>
</evidence>
<accession>A0A392R4Z8</accession>
<feature type="non-terminal residue" evidence="1">
    <location>
        <position position="80"/>
    </location>
</feature>
<protein>
    <submittedName>
        <fullName evidence="1">Uncharacterized protein</fullName>
    </submittedName>
</protein>
<comment type="caution">
    <text evidence="1">The sequence shown here is derived from an EMBL/GenBank/DDBJ whole genome shotgun (WGS) entry which is preliminary data.</text>
</comment>
<dbReference type="EMBL" id="LXQA010189072">
    <property type="protein sequence ID" value="MCI31678.1"/>
    <property type="molecule type" value="Genomic_DNA"/>
</dbReference>
<organism evidence="1 2">
    <name type="scientific">Trifolium medium</name>
    <dbReference type="NCBI Taxonomy" id="97028"/>
    <lineage>
        <taxon>Eukaryota</taxon>
        <taxon>Viridiplantae</taxon>
        <taxon>Streptophyta</taxon>
        <taxon>Embryophyta</taxon>
        <taxon>Tracheophyta</taxon>
        <taxon>Spermatophyta</taxon>
        <taxon>Magnoliopsida</taxon>
        <taxon>eudicotyledons</taxon>
        <taxon>Gunneridae</taxon>
        <taxon>Pentapetalae</taxon>
        <taxon>rosids</taxon>
        <taxon>fabids</taxon>
        <taxon>Fabales</taxon>
        <taxon>Fabaceae</taxon>
        <taxon>Papilionoideae</taxon>
        <taxon>50 kb inversion clade</taxon>
        <taxon>NPAAA clade</taxon>
        <taxon>Hologalegina</taxon>
        <taxon>IRL clade</taxon>
        <taxon>Trifolieae</taxon>
        <taxon>Trifolium</taxon>
    </lineage>
</organism>
<proteinExistence type="predicted"/>